<sequence>MASNTGSLFGGGGLGASTTPQSNSLFGANNSTTSPFANFSSTGTQGAQGAQTSSLFGGQSQAQQQPAQAPTLGQTQQASNPQTQGQPASQSTQPAFFNSLLERGKKRPLSSAIQNNNFEDVPSLQLGLDDIRRKARELGSAGQKDTPSGKNSKA</sequence>
<dbReference type="EMBL" id="JAPWDO010000001">
    <property type="protein sequence ID" value="KAJ5486336.1"/>
    <property type="molecule type" value="Genomic_DNA"/>
</dbReference>
<keyword evidence="3" id="KW-1185">Reference proteome</keyword>
<evidence type="ECO:0000313" key="2">
    <source>
        <dbReference type="EMBL" id="KAJ5486336.1"/>
    </source>
</evidence>
<gene>
    <name evidence="2" type="ORF">N7530_000636</name>
</gene>
<evidence type="ECO:0000256" key="1">
    <source>
        <dbReference type="SAM" id="MobiDB-lite"/>
    </source>
</evidence>
<evidence type="ECO:0000313" key="3">
    <source>
        <dbReference type="Proteomes" id="UP001147760"/>
    </source>
</evidence>
<reference evidence="2" key="2">
    <citation type="journal article" date="2023" name="IMA Fungus">
        <title>Comparative genomic study of the Penicillium genus elucidates a diverse pangenome and 15 lateral gene transfer events.</title>
        <authorList>
            <person name="Petersen C."/>
            <person name="Sorensen T."/>
            <person name="Nielsen M.R."/>
            <person name="Sondergaard T.E."/>
            <person name="Sorensen J.L."/>
            <person name="Fitzpatrick D.A."/>
            <person name="Frisvad J.C."/>
            <person name="Nielsen K.L."/>
        </authorList>
    </citation>
    <scope>NUCLEOTIDE SEQUENCE</scope>
    <source>
        <strain evidence="2">IBT 17660</strain>
    </source>
</reference>
<proteinExistence type="predicted"/>
<dbReference type="Proteomes" id="UP001147760">
    <property type="component" value="Unassembled WGS sequence"/>
</dbReference>
<feature type="compositionally biased region" description="Polar residues" evidence="1">
    <location>
        <begin position="20"/>
        <end position="52"/>
    </location>
</feature>
<comment type="caution">
    <text evidence="2">The sequence shown here is derived from an EMBL/GenBank/DDBJ whole genome shotgun (WGS) entry which is preliminary data.</text>
</comment>
<dbReference type="OrthoDB" id="1918363at2759"/>
<feature type="compositionally biased region" description="Low complexity" evidence="1">
    <location>
        <begin position="53"/>
        <end position="78"/>
    </location>
</feature>
<dbReference type="AlphaFoldDB" id="A0A9W9X932"/>
<feature type="region of interest" description="Disordered" evidence="1">
    <location>
        <begin position="1"/>
        <end position="154"/>
    </location>
</feature>
<protein>
    <submittedName>
        <fullName evidence="2">Uncharacterized protein</fullName>
    </submittedName>
</protein>
<feature type="compositionally biased region" description="Polar residues" evidence="1">
    <location>
        <begin position="79"/>
        <end position="96"/>
    </location>
</feature>
<feature type="compositionally biased region" description="Polar residues" evidence="1">
    <location>
        <begin position="143"/>
        <end position="154"/>
    </location>
</feature>
<reference evidence="2" key="1">
    <citation type="submission" date="2022-12" db="EMBL/GenBank/DDBJ databases">
        <authorList>
            <person name="Petersen C."/>
        </authorList>
    </citation>
    <scope>NUCLEOTIDE SEQUENCE</scope>
    <source>
        <strain evidence="2">IBT 17660</strain>
    </source>
</reference>
<accession>A0A9W9X932</accession>
<organism evidence="2 3">
    <name type="scientific">Penicillium desertorum</name>
    <dbReference type="NCBI Taxonomy" id="1303715"/>
    <lineage>
        <taxon>Eukaryota</taxon>
        <taxon>Fungi</taxon>
        <taxon>Dikarya</taxon>
        <taxon>Ascomycota</taxon>
        <taxon>Pezizomycotina</taxon>
        <taxon>Eurotiomycetes</taxon>
        <taxon>Eurotiomycetidae</taxon>
        <taxon>Eurotiales</taxon>
        <taxon>Aspergillaceae</taxon>
        <taxon>Penicillium</taxon>
    </lineage>
</organism>
<name>A0A9W9X932_9EURO</name>